<dbReference type="GO" id="GO:0006644">
    <property type="term" value="P:phospholipid metabolic process"/>
    <property type="evidence" value="ECO:0007669"/>
    <property type="project" value="InterPro"/>
</dbReference>
<evidence type="ECO:0000256" key="5">
    <source>
        <dbReference type="ARBA" id="ARBA00023136"/>
    </source>
</evidence>
<feature type="region of interest" description="Disordered" evidence="6">
    <location>
        <begin position="1"/>
        <end position="22"/>
    </location>
</feature>
<dbReference type="InterPro" id="IPR000326">
    <property type="entry name" value="PAP2/HPO"/>
</dbReference>
<reference evidence="9" key="1">
    <citation type="submission" date="2018-04" db="EMBL/GenBank/DDBJ databases">
        <authorList>
            <person name="Go L.Y."/>
            <person name="Mitchell J.A."/>
        </authorList>
    </citation>
    <scope>NUCLEOTIDE SEQUENCE</scope>
    <source>
        <tissue evidence="9">Whole organism</tissue>
    </source>
</reference>
<evidence type="ECO:0000313" key="9">
    <source>
        <dbReference type="EMBL" id="SSX06602.1"/>
    </source>
</evidence>
<evidence type="ECO:0000313" key="10">
    <source>
        <dbReference type="EMBL" id="SSX26949.1"/>
    </source>
</evidence>
<evidence type="ECO:0000256" key="4">
    <source>
        <dbReference type="ARBA" id="ARBA00022989"/>
    </source>
</evidence>
<dbReference type="GO" id="GO:0007165">
    <property type="term" value="P:signal transduction"/>
    <property type="evidence" value="ECO:0007669"/>
    <property type="project" value="TreeGrafter"/>
</dbReference>
<feature type="transmembrane region" description="Helical" evidence="7">
    <location>
        <begin position="228"/>
        <end position="246"/>
    </location>
</feature>
<dbReference type="PANTHER" id="PTHR10165:SF197">
    <property type="entry name" value="FI04477P-RELATED"/>
    <property type="match status" value="1"/>
</dbReference>
<dbReference type="GO" id="GO:0005886">
    <property type="term" value="C:plasma membrane"/>
    <property type="evidence" value="ECO:0007669"/>
    <property type="project" value="TreeGrafter"/>
</dbReference>
<comment type="subcellular location">
    <subcellularLocation>
        <location evidence="1">Membrane</location>
        <topology evidence="1">Multi-pass membrane protein</topology>
    </subcellularLocation>
</comment>
<feature type="domain" description="Phosphatidic acid phosphatase type 2/haloperoxidase" evidence="8">
    <location>
        <begin position="130"/>
        <end position="273"/>
    </location>
</feature>
<dbReference type="OMA" id="RENESHW"/>
<proteinExistence type="inferred from homology"/>
<dbReference type="Gene3D" id="1.20.144.10">
    <property type="entry name" value="Phosphatidic acid phosphatase type 2/haloperoxidase"/>
    <property type="match status" value="1"/>
</dbReference>
<dbReference type="SMART" id="SM00014">
    <property type="entry name" value="acidPPc"/>
    <property type="match status" value="1"/>
</dbReference>
<name>A0A336KR70_CULSO</name>
<dbReference type="Pfam" id="PF01569">
    <property type="entry name" value="PAP2"/>
    <property type="match status" value="1"/>
</dbReference>
<dbReference type="InterPro" id="IPR043216">
    <property type="entry name" value="PAP-like"/>
</dbReference>
<keyword evidence="3 7" id="KW-0812">Transmembrane</keyword>
<feature type="transmembrane region" description="Helical" evidence="7">
    <location>
        <begin position="258"/>
        <end position="276"/>
    </location>
</feature>
<reference evidence="10" key="2">
    <citation type="submission" date="2018-07" db="EMBL/GenBank/DDBJ databases">
        <authorList>
            <person name="Quirk P.G."/>
            <person name="Krulwich T.A."/>
        </authorList>
    </citation>
    <scope>NUCLEOTIDE SEQUENCE</scope>
</reference>
<keyword evidence="4 7" id="KW-1133">Transmembrane helix</keyword>
<evidence type="ECO:0000256" key="1">
    <source>
        <dbReference type="ARBA" id="ARBA00004141"/>
    </source>
</evidence>
<dbReference type="GO" id="GO:0008195">
    <property type="term" value="F:phosphatidate phosphatase activity"/>
    <property type="evidence" value="ECO:0007669"/>
    <property type="project" value="TreeGrafter"/>
</dbReference>
<comment type="similarity">
    <text evidence="2">Belongs to the PA-phosphatase related phosphoesterase family.</text>
</comment>
<dbReference type="PANTHER" id="PTHR10165">
    <property type="entry name" value="LIPID PHOSPHATE PHOSPHATASE"/>
    <property type="match status" value="1"/>
</dbReference>
<evidence type="ECO:0000256" key="6">
    <source>
        <dbReference type="SAM" id="MobiDB-lite"/>
    </source>
</evidence>
<dbReference type="GO" id="GO:0046839">
    <property type="term" value="P:phospholipid dephosphorylation"/>
    <property type="evidence" value="ECO:0007669"/>
    <property type="project" value="TreeGrafter"/>
</dbReference>
<evidence type="ECO:0000256" key="7">
    <source>
        <dbReference type="SAM" id="Phobius"/>
    </source>
</evidence>
<evidence type="ECO:0000259" key="8">
    <source>
        <dbReference type="SMART" id="SM00014"/>
    </source>
</evidence>
<accession>A0A336KR70</accession>
<dbReference type="SUPFAM" id="SSF48317">
    <property type="entry name" value="Acid phosphatase/Vanadium-dependent haloperoxidase"/>
    <property type="match status" value="1"/>
</dbReference>
<dbReference type="EMBL" id="UFQT01000750">
    <property type="protein sequence ID" value="SSX26949.1"/>
    <property type="molecule type" value="Genomic_DNA"/>
</dbReference>
<organism evidence="9">
    <name type="scientific">Culicoides sonorensis</name>
    <name type="common">Biting midge</name>
    <dbReference type="NCBI Taxonomy" id="179676"/>
    <lineage>
        <taxon>Eukaryota</taxon>
        <taxon>Metazoa</taxon>
        <taxon>Ecdysozoa</taxon>
        <taxon>Arthropoda</taxon>
        <taxon>Hexapoda</taxon>
        <taxon>Insecta</taxon>
        <taxon>Pterygota</taxon>
        <taxon>Neoptera</taxon>
        <taxon>Endopterygota</taxon>
        <taxon>Diptera</taxon>
        <taxon>Nematocera</taxon>
        <taxon>Chironomoidea</taxon>
        <taxon>Ceratopogonidae</taxon>
        <taxon>Ceratopogoninae</taxon>
        <taxon>Culicoides</taxon>
        <taxon>Monoculicoides</taxon>
    </lineage>
</organism>
<protein>
    <submittedName>
        <fullName evidence="9">CSON014024 protein</fullName>
    </submittedName>
</protein>
<keyword evidence="5 7" id="KW-0472">Membrane</keyword>
<dbReference type="EMBL" id="UFQS01000750">
    <property type="protein sequence ID" value="SSX06602.1"/>
    <property type="molecule type" value="Genomic_DNA"/>
</dbReference>
<sequence>MDTTEDIQNKDEINSDKKRETEKKCTKTTSGVLKRVLKDLLYIAFLGSPMIVYKLLQLVINKTHHGGFFCEDKSLQFPYKESTIKYFYPKYKRKTTKNLDTELNTDNNDNDNDNTNSSKVNVTQILYNRIVNYIFGYNACCSFMWMPKFFDGNLRPHFMDVCRPVMWDGSDCSDIKNHGRFILDYECSNENYFTSIYRSFPSGHSSQSFFAATYLVLYLQRKLLNEKLRIGLQFLLLLYAYAVSISRIYDFHHHTQDVVVGCSLGVFCAMVLALVVERNFKEKEQIRKSSVKLT</sequence>
<dbReference type="InterPro" id="IPR036938">
    <property type="entry name" value="PAP2/HPO_sf"/>
</dbReference>
<feature type="compositionally biased region" description="Basic and acidic residues" evidence="6">
    <location>
        <begin position="7"/>
        <end position="22"/>
    </location>
</feature>
<evidence type="ECO:0000256" key="3">
    <source>
        <dbReference type="ARBA" id="ARBA00022692"/>
    </source>
</evidence>
<dbReference type="VEuPathDB" id="VectorBase:CSON014024"/>
<gene>
    <name evidence="9" type="primary">CSON014024</name>
</gene>
<evidence type="ECO:0000256" key="2">
    <source>
        <dbReference type="ARBA" id="ARBA00008816"/>
    </source>
</evidence>
<dbReference type="AlphaFoldDB" id="A0A336KR70"/>